<evidence type="ECO:0000256" key="6">
    <source>
        <dbReference type="ARBA" id="ARBA00022737"/>
    </source>
</evidence>
<evidence type="ECO:0000256" key="8">
    <source>
        <dbReference type="ARBA" id="ARBA00022825"/>
    </source>
</evidence>
<dbReference type="PATRIC" id="fig|883066.3.peg.842"/>
<comment type="similarity">
    <text evidence="1 10 11">Belongs to the peptidase S8 family.</text>
</comment>
<feature type="chain" id="PRO_5003929648" evidence="13">
    <location>
        <begin position="30"/>
        <end position="1911"/>
    </location>
</feature>
<evidence type="ECO:0000256" key="11">
    <source>
        <dbReference type="RuleBase" id="RU003355"/>
    </source>
</evidence>
<feature type="active site" description="Charge relay system" evidence="9 10">
    <location>
        <position position="214"/>
    </location>
</feature>
<gene>
    <name evidence="18" type="ORF">HMPREF9233_00810</name>
</gene>
<dbReference type="InterPro" id="IPR028994">
    <property type="entry name" value="Integrin_alpha_N"/>
</dbReference>
<dbReference type="Pfam" id="PF00082">
    <property type="entry name" value="Peptidase_S8"/>
    <property type="match status" value="1"/>
</dbReference>
<dbReference type="SUPFAM" id="SSF52743">
    <property type="entry name" value="Subtilisin-like"/>
    <property type="match status" value="1"/>
</dbReference>
<dbReference type="RefSeq" id="WP_007001016.1">
    <property type="nucleotide sequence ID" value="NZ_JH992955.1"/>
</dbReference>
<dbReference type="Gene3D" id="2.60.40.1710">
    <property type="entry name" value="Subtilisin-like superfamily"/>
    <property type="match status" value="1"/>
</dbReference>
<dbReference type="GO" id="GO:0004252">
    <property type="term" value="F:serine-type endopeptidase activity"/>
    <property type="evidence" value="ECO:0007669"/>
    <property type="project" value="UniProtKB-UniRule"/>
</dbReference>
<dbReference type="InterPro" id="IPR050131">
    <property type="entry name" value="Peptidase_S8_subtilisin-like"/>
</dbReference>
<evidence type="ECO:0000313" key="18">
    <source>
        <dbReference type="EMBL" id="EKU95445.1"/>
    </source>
</evidence>
<keyword evidence="4 10" id="KW-0645">Protease</keyword>
<dbReference type="InterPro" id="IPR023828">
    <property type="entry name" value="Peptidase_S8_Ser-AS"/>
</dbReference>
<keyword evidence="5 13" id="KW-0732">Signal</keyword>
<dbReference type="Gene3D" id="3.30.70.80">
    <property type="entry name" value="Peptidase S8 propeptide/proteinase inhibitor I9"/>
    <property type="match status" value="1"/>
</dbReference>
<dbReference type="InterPro" id="IPR034216">
    <property type="entry name" value="C5a_Peptidase"/>
</dbReference>
<evidence type="ECO:0000256" key="1">
    <source>
        <dbReference type="ARBA" id="ARBA00011073"/>
    </source>
</evidence>
<dbReference type="PANTHER" id="PTHR43806">
    <property type="entry name" value="PEPTIDASE S8"/>
    <property type="match status" value="1"/>
</dbReference>
<dbReference type="InterPro" id="IPR015500">
    <property type="entry name" value="Peptidase_S8_subtilisin-rel"/>
</dbReference>
<dbReference type="InterPro" id="IPR010435">
    <property type="entry name" value="C5a/SBT2-like_Fn3"/>
</dbReference>
<evidence type="ECO:0000256" key="13">
    <source>
        <dbReference type="SAM" id="SignalP"/>
    </source>
</evidence>
<dbReference type="HOGENOM" id="CLU_001768_2_0_11"/>
<keyword evidence="7 10" id="KW-0378">Hydrolase</keyword>
<organism evidence="18 19">
    <name type="scientific">Actinobaculum massiliense ACS-171-V-Col2</name>
    <dbReference type="NCBI Taxonomy" id="883066"/>
    <lineage>
        <taxon>Bacteria</taxon>
        <taxon>Bacillati</taxon>
        <taxon>Actinomycetota</taxon>
        <taxon>Actinomycetes</taxon>
        <taxon>Actinomycetales</taxon>
        <taxon>Actinomycetaceae</taxon>
        <taxon>Actinobaculum</taxon>
    </lineage>
</organism>
<dbReference type="CDD" id="cd02133">
    <property type="entry name" value="PA_C5a_like"/>
    <property type="match status" value="1"/>
</dbReference>
<keyword evidence="6" id="KW-0677">Repeat</keyword>
<evidence type="ECO:0000256" key="4">
    <source>
        <dbReference type="ARBA" id="ARBA00022670"/>
    </source>
</evidence>
<dbReference type="SUPFAM" id="SSF69318">
    <property type="entry name" value="Integrin alpha N-terminal domain"/>
    <property type="match status" value="1"/>
</dbReference>
<feature type="domain" description="Peptidase S8/S53" evidence="14">
    <location>
        <begin position="205"/>
        <end position="662"/>
    </location>
</feature>
<dbReference type="InterPro" id="IPR010259">
    <property type="entry name" value="S8pro/Inhibitor_I9"/>
</dbReference>
<feature type="active site" description="Charge relay system" evidence="9 10">
    <location>
        <position position="602"/>
    </location>
</feature>
<dbReference type="eggNOG" id="COG1404">
    <property type="taxonomic scope" value="Bacteria"/>
</dbReference>
<feature type="region of interest" description="Disordered" evidence="12">
    <location>
        <begin position="30"/>
        <end position="51"/>
    </location>
</feature>
<dbReference type="GO" id="GO:0005975">
    <property type="term" value="P:carbohydrate metabolic process"/>
    <property type="evidence" value="ECO:0007669"/>
    <property type="project" value="UniProtKB-ARBA"/>
</dbReference>
<sequence>MQKKPWLRVGATAALVALIVPATAPLSMADEANPPSAQSQTGQQAAAGAKNSIRPDLSSIAFGKSNTRVKVMVMFKDQPAAPSTARENTNKNHQSELLAKWSEAYDLQVDRQFGYLVNGFSATIPAANLLALQQEPEVATVQRERVYQPLDDAEKAANNEAAANAAAAASAAHAGAPATDNQPDEASARVVHGVPTLAQRTGADGTGTVVAVIDSGIDASHRDLKIDDCSKAKIQKINPNTQGRFTCKVPNGFNYADQNYEIWDSGKTQHGQHVAGIVGANGLEDGESFADTGRIEGIAPNAQILAMKVFPKVGGGASDSDILAAIEDSVKLGADVINMSLGSSNGQREESSGMYTALEKAREMGVIPVVSAGNSGQNFSPTGVNNDALGIIDDGLLGSPSSMPASFSVASIENTTVTRPVAVATIDDEKDSFPYGLQSGEVTDTEYEVVDAGLGKPEDFTGAAENLEGKAALMQRGEITFAEKYKNAAAHGASAVIIYNHETGGDEIGSIGGVDAYTFTSAMIGHSYGAKLSEAAKAGKSVTIRLTNDARTEPNAVAGKPSTFTSWGATSSLDFKPRIAGIGGEVYSLQNDNKYTTMSGTSMAAPNVAGMASLLTQVFAERYPQLPAAERPNLIETALMNTAEITANENGVPYAPRQIGAGLARVDRAADTQVYATVEGKPWVALRQVNAPTSFQVTLTNHGTAPATYAVPAQKVVNETNNAGEETTTFISNETLTADISQVTVPAGGTATVTFTLTPDASTNHFVEGWARFESTGTQPDLAVPYLGFAGDWNAEPIVKAPGEPFADGIDATTALVTNWAGMTIPVESSLGTFWLSPNGDGDIDVVAPNLMMMRNASDVEYEVLDANGNYIKTIGQEQYLRRSTIATVMEKKRDAAYTASSQVFDGHVWNAQKGDLELVPDGKYIFRVKTRLSPDFDWQIVDMPFGVDTTAPVIKFGEPKDGVVELTVTENGSGIMVTPQVTDPTGKELTVTQKSADPETGVLTFEVTLPEGTEYVTATVMDHGFNMGVTSKVFAEKTLVITSAESLSENAVGPASPFIVNGKLKVQGFASSDIAKVDVNGVTENVENGRFNAFIPVTEGTNPVTVIAYDANGNELTRTEYTYTYDATPPTLELTGAASTGTVELDSEGKATITGTVKDERAGAKLTVRDAKSSAKSDVAEDGSFTLVVTPKENASTITVVASDGANTTTETVLIAGRTVQPENQKWTAPTITNANCTGLAYCAIPTGSKDFDGKQFIMRGKAESPLGSFTITPQNYAKEDGTMADPKPIEAQIGEDGTFTITIPASTGLWAMHVTATDKDGKVQLDQRMWLQADAVMPTISFTSPEALYGGALFTNEDSATFAGTANDDGFGYTLSINDSKVIQRGIQETAPHNDSNAQDFSHKIAVKNGDSVLIAFRDAVGNALAGLIPVVVDKVAPEVTIDGIADNALVREATPAKLTATDDHLASMRVLVNGEEVSSQSTDLAAKRTPVEGALAPAEVVTDGHSNADKNANESTNPVVPAGEKSLSYDYDTSALPAGTYTVTVESADLAGNVTAKSITFVKDAVATISGPDSVAFEATADEITDQAALAAKVLAEFTVMDDGAAGVEGETTLALAPGTVLLPGDNTVNIVATDAAGNSVIRTVTVTITAKAEPQPEPGDGPSEEPGDKPGYKPGDQPARVDARGFHYAAAWGEGRAAAVINYGNAGDEVFFGDWNGDGIDTPMVRRGNRFLGTNAFSGNAQFEFVYGDAADRVIVGDWDGDGKDSVAVVRGNVVLMRNALNSGAAEREVRYGNAGDVILAGNFDADAASELVAVRGNKFYIQGDLADAAAPTVMAYGNAADRVIVGDWNGDGIDGFGVVRGNKFLLRNALSSGVTEAEYAYGNANDAAYIGDWNGDGVDTVAVDRR</sequence>
<dbReference type="InterPro" id="IPR046450">
    <property type="entry name" value="PA_dom_sf"/>
</dbReference>
<accession>K9F1W5</accession>
<dbReference type="SUPFAM" id="SSF52025">
    <property type="entry name" value="PA domain"/>
    <property type="match status" value="1"/>
</dbReference>
<dbReference type="Gene3D" id="3.50.30.30">
    <property type="match status" value="1"/>
</dbReference>
<dbReference type="PANTHER" id="PTHR43806:SF11">
    <property type="entry name" value="CEREVISIN-RELATED"/>
    <property type="match status" value="1"/>
</dbReference>
<feature type="domain" description="Inhibitor I9" evidence="16">
    <location>
        <begin position="73"/>
        <end position="148"/>
    </location>
</feature>
<dbReference type="Gene3D" id="2.60.40.10">
    <property type="entry name" value="Immunoglobulins"/>
    <property type="match status" value="2"/>
</dbReference>
<evidence type="ECO:0000256" key="10">
    <source>
        <dbReference type="PROSITE-ProRule" id="PRU01240"/>
    </source>
</evidence>
<dbReference type="CDD" id="cd07475">
    <property type="entry name" value="Peptidases_S8_C5a_Peptidase"/>
    <property type="match status" value="1"/>
</dbReference>
<dbReference type="eggNOG" id="COG3942">
    <property type="taxonomic scope" value="Bacteria"/>
</dbReference>
<comment type="caution">
    <text evidence="18">The sequence shown here is derived from an EMBL/GenBank/DDBJ whole genome shotgun (WGS) entry which is preliminary data.</text>
</comment>
<dbReference type="InterPro" id="IPR013783">
    <property type="entry name" value="Ig-like_fold"/>
</dbReference>
<dbReference type="GO" id="GO:0006508">
    <property type="term" value="P:proteolysis"/>
    <property type="evidence" value="ECO:0007669"/>
    <property type="project" value="UniProtKB-KW"/>
</dbReference>
<dbReference type="InterPro" id="IPR023827">
    <property type="entry name" value="Peptidase_S8_Asp-AS"/>
</dbReference>
<feature type="domain" description="PA" evidence="15">
    <location>
        <begin position="447"/>
        <end position="531"/>
    </location>
</feature>
<keyword evidence="2" id="KW-0134">Cell wall</keyword>
<evidence type="ECO:0000259" key="17">
    <source>
        <dbReference type="Pfam" id="PF06280"/>
    </source>
</evidence>
<dbReference type="InterPro" id="IPR037045">
    <property type="entry name" value="S8pro/Inhibitor_I9_sf"/>
</dbReference>
<keyword evidence="8 10" id="KW-0720">Serine protease</keyword>
<proteinExistence type="inferred from homology"/>
<dbReference type="InterPro" id="IPR036852">
    <property type="entry name" value="Peptidase_S8/S53_dom_sf"/>
</dbReference>
<feature type="signal peptide" evidence="13">
    <location>
        <begin position="1"/>
        <end position="29"/>
    </location>
</feature>
<reference evidence="18 19" key="1">
    <citation type="submission" date="2012-09" db="EMBL/GenBank/DDBJ databases">
        <title>The Genome Sequence of Actinobaculum massiliae ACS-171-V-COL2.</title>
        <authorList>
            <consortium name="The Broad Institute Genome Sequencing Platform"/>
            <person name="Earl A."/>
            <person name="Ward D."/>
            <person name="Feldgarden M."/>
            <person name="Gevers D."/>
            <person name="Saerens B."/>
            <person name="Vaneechoutte M."/>
            <person name="Walker B."/>
            <person name="Young S.K."/>
            <person name="Zeng Q."/>
            <person name="Gargeya S."/>
            <person name="Fitzgerald M."/>
            <person name="Haas B."/>
            <person name="Abouelleil A."/>
            <person name="Alvarado L."/>
            <person name="Arachchi H.M."/>
            <person name="Berlin A."/>
            <person name="Chapman S.B."/>
            <person name="Goldberg J."/>
            <person name="Griggs A."/>
            <person name="Gujja S."/>
            <person name="Hansen M."/>
            <person name="Howarth C."/>
            <person name="Imamovic A."/>
            <person name="Larimer J."/>
            <person name="McCowen C."/>
            <person name="Montmayeur A."/>
            <person name="Murphy C."/>
            <person name="Neiman D."/>
            <person name="Pearson M."/>
            <person name="Priest M."/>
            <person name="Roberts A."/>
            <person name="Saif S."/>
            <person name="Shea T."/>
            <person name="Sisk P."/>
            <person name="Sykes S."/>
            <person name="Wortman J."/>
            <person name="Nusbaum C."/>
            <person name="Birren B."/>
        </authorList>
    </citation>
    <scope>NUCLEOTIDE SEQUENCE [LARGE SCALE GENOMIC DNA]</scope>
    <source>
        <strain evidence="19">ACS-171-V-Col2</strain>
    </source>
</reference>
<feature type="active site" description="Charge relay system" evidence="9 10">
    <location>
        <position position="270"/>
    </location>
</feature>
<evidence type="ECO:0000259" key="14">
    <source>
        <dbReference type="Pfam" id="PF00082"/>
    </source>
</evidence>
<protein>
    <submittedName>
        <fullName evidence="18">Uncharacterized protein</fullName>
    </submittedName>
</protein>
<feature type="region of interest" description="Disordered" evidence="12">
    <location>
        <begin position="1653"/>
        <end position="1683"/>
    </location>
</feature>
<evidence type="ECO:0000259" key="16">
    <source>
        <dbReference type="Pfam" id="PF05922"/>
    </source>
</evidence>
<feature type="compositionally biased region" description="Low complexity" evidence="12">
    <location>
        <begin position="36"/>
        <end position="49"/>
    </location>
</feature>
<dbReference type="STRING" id="202789.GCA_001457435_01315"/>
<dbReference type="PROSITE" id="PS00136">
    <property type="entry name" value="SUBTILASE_ASP"/>
    <property type="match status" value="1"/>
</dbReference>
<keyword evidence="19" id="KW-1185">Reference proteome</keyword>
<keyword evidence="3" id="KW-0964">Secreted</keyword>
<evidence type="ECO:0000256" key="3">
    <source>
        <dbReference type="ARBA" id="ARBA00022525"/>
    </source>
</evidence>
<dbReference type="InterPro" id="IPR000209">
    <property type="entry name" value="Peptidase_S8/S53_dom"/>
</dbReference>
<dbReference type="Pfam" id="PF02225">
    <property type="entry name" value="PA"/>
    <property type="match status" value="1"/>
</dbReference>
<feature type="domain" description="C5a peptidase/Subtilisin-like protease SBT2-like Fn3-like" evidence="17">
    <location>
        <begin position="684"/>
        <end position="787"/>
    </location>
</feature>
<dbReference type="Gene3D" id="3.40.50.200">
    <property type="entry name" value="Peptidase S8/S53 domain"/>
    <property type="match status" value="1"/>
</dbReference>
<dbReference type="Pfam" id="PF05922">
    <property type="entry name" value="Inhibitor_I9"/>
    <property type="match status" value="1"/>
</dbReference>
<dbReference type="InterPro" id="IPR003137">
    <property type="entry name" value="PA_domain"/>
</dbReference>
<dbReference type="PRINTS" id="PR00723">
    <property type="entry name" value="SUBTILISIN"/>
</dbReference>
<dbReference type="PROSITE" id="PS51892">
    <property type="entry name" value="SUBTILASE"/>
    <property type="match status" value="1"/>
</dbReference>
<dbReference type="PROSITE" id="PS00138">
    <property type="entry name" value="SUBTILASE_SER"/>
    <property type="match status" value="1"/>
</dbReference>
<dbReference type="EMBL" id="AGWL01000003">
    <property type="protein sequence ID" value="EKU95445.1"/>
    <property type="molecule type" value="Genomic_DNA"/>
</dbReference>
<evidence type="ECO:0000313" key="19">
    <source>
        <dbReference type="Proteomes" id="UP000009888"/>
    </source>
</evidence>
<evidence type="ECO:0000256" key="7">
    <source>
        <dbReference type="ARBA" id="ARBA00022801"/>
    </source>
</evidence>
<evidence type="ECO:0000256" key="9">
    <source>
        <dbReference type="PIRSR" id="PIRSR615500-1"/>
    </source>
</evidence>
<evidence type="ECO:0000256" key="2">
    <source>
        <dbReference type="ARBA" id="ARBA00022512"/>
    </source>
</evidence>
<evidence type="ECO:0000256" key="5">
    <source>
        <dbReference type="ARBA" id="ARBA00022729"/>
    </source>
</evidence>
<dbReference type="GO" id="GO:0016020">
    <property type="term" value="C:membrane"/>
    <property type="evidence" value="ECO:0007669"/>
    <property type="project" value="InterPro"/>
</dbReference>
<name>K9F1W5_9ACTO</name>
<evidence type="ECO:0000256" key="12">
    <source>
        <dbReference type="SAM" id="MobiDB-lite"/>
    </source>
</evidence>
<dbReference type="Pfam" id="PF06280">
    <property type="entry name" value="fn3_5"/>
    <property type="match status" value="1"/>
</dbReference>
<evidence type="ECO:0000259" key="15">
    <source>
        <dbReference type="Pfam" id="PF02225"/>
    </source>
</evidence>
<dbReference type="Proteomes" id="UP000009888">
    <property type="component" value="Unassembled WGS sequence"/>
</dbReference>